<evidence type="ECO:0000256" key="9">
    <source>
        <dbReference type="ARBA" id="ARBA00022840"/>
    </source>
</evidence>
<keyword evidence="6 13" id="KW-0812">Transmembrane</keyword>
<dbReference type="Gene3D" id="1.20.120.620">
    <property type="entry name" value="Backbone structure of the membrane domain of e. Coli histidine kinase receptor kdpd"/>
    <property type="match status" value="1"/>
</dbReference>
<feature type="domain" description="Histidine kinase/HSP90-like ATPase" evidence="14">
    <location>
        <begin position="262"/>
        <end position="360"/>
    </location>
</feature>
<evidence type="ECO:0000313" key="16">
    <source>
        <dbReference type="Proteomes" id="UP000759298"/>
    </source>
</evidence>
<feature type="transmembrane region" description="Helical" evidence="13">
    <location>
        <begin position="41"/>
        <end position="61"/>
    </location>
</feature>
<keyword evidence="4" id="KW-0597">Phosphoprotein</keyword>
<comment type="subcellular location">
    <subcellularLocation>
        <location evidence="2">Membrane</location>
        <topology evidence="2">Multi-pass membrane protein</topology>
    </subcellularLocation>
</comment>
<evidence type="ECO:0000256" key="3">
    <source>
        <dbReference type="ARBA" id="ARBA00012438"/>
    </source>
</evidence>
<organism evidence="15 16">
    <name type="scientific">Alteriqipengyuania abyssalis</name>
    <dbReference type="NCBI Taxonomy" id="2860200"/>
    <lineage>
        <taxon>Bacteria</taxon>
        <taxon>Pseudomonadati</taxon>
        <taxon>Pseudomonadota</taxon>
        <taxon>Alphaproteobacteria</taxon>
        <taxon>Sphingomonadales</taxon>
        <taxon>Erythrobacteraceae</taxon>
        <taxon>Alteriqipengyuania</taxon>
    </lineage>
</organism>
<protein>
    <recommendedName>
        <fullName evidence="3">histidine kinase</fullName>
        <ecNumber evidence="3">2.7.13.3</ecNumber>
    </recommendedName>
</protein>
<evidence type="ECO:0000256" key="1">
    <source>
        <dbReference type="ARBA" id="ARBA00000085"/>
    </source>
</evidence>
<dbReference type="Pfam" id="PF02518">
    <property type="entry name" value="HATPase_c"/>
    <property type="match status" value="1"/>
</dbReference>
<evidence type="ECO:0000313" key="15">
    <source>
        <dbReference type="EMBL" id="MBY8338103.1"/>
    </source>
</evidence>
<dbReference type="InterPro" id="IPR038318">
    <property type="entry name" value="KdpD_sf"/>
</dbReference>
<dbReference type="Gene3D" id="3.30.565.10">
    <property type="entry name" value="Histidine kinase-like ATPase, C-terminal domain"/>
    <property type="match status" value="1"/>
</dbReference>
<evidence type="ECO:0000256" key="8">
    <source>
        <dbReference type="ARBA" id="ARBA00022777"/>
    </source>
</evidence>
<evidence type="ECO:0000256" key="6">
    <source>
        <dbReference type="ARBA" id="ARBA00022692"/>
    </source>
</evidence>
<dbReference type="Proteomes" id="UP000759298">
    <property type="component" value="Unassembled WGS sequence"/>
</dbReference>
<dbReference type="InterPro" id="IPR036890">
    <property type="entry name" value="HATPase_C_sf"/>
</dbReference>
<dbReference type="PANTHER" id="PTHR41523">
    <property type="entry name" value="TWO-COMPONENT SYSTEM SENSOR PROTEIN"/>
    <property type="match status" value="1"/>
</dbReference>
<feature type="transmembrane region" description="Helical" evidence="13">
    <location>
        <begin position="73"/>
        <end position="106"/>
    </location>
</feature>
<dbReference type="SUPFAM" id="SSF55874">
    <property type="entry name" value="ATPase domain of HSP90 chaperone/DNA topoisomerase II/histidine kinase"/>
    <property type="match status" value="1"/>
</dbReference>
<keyword evidence="12 13" id="KW-0472">Membrane</keyword>
<keyword evidence="11" id="KW-0902">Two-component regulatory system</keyword>
<keyword evidence="16" id="KW-1185">Reference proteome</keyword>
<accession>A0ABS7PGA0</accession>
<evidence type="ECO:0000256" key="7">
    <source>
        <dbReference type="ARBA" id="ARBA00022741"/>
    </source>
</evidence>
<keyword evidence="9" id="KW-0067">ATP-binding</keyword>
<evidence type="ECO:0000256" key="2">
    <source>
        <dbReference type="ARBA" id="ARBA00004141"/>
    </source>
</evidence>
<reference evidence="15 16" key="1">
    <citation type="submission" date="2021-07" db="EMBL/GenBank/DDBJ databases">
        <title>Alteriqipengyuania abyssalis NZ-12B nov, sp.nov isolated from deep sea sponge in pacific ocean.</title>
        <authorList>
            <person name="Tareen S."/>
            <person name="Wink J."/>
        </authorList>
    </citation>
    <scope>NUCLEOTIDE SEQUENCE [LARGE SCALE GENOMIC DNA]</scope>
    <source>
        <strain evidence="15 16">NZ-12B</strain>
    </source>
</reference>
<keyword evidence="5" id="KW-0808">Transferase</keyword>
<dbReference type="Pfam" id="PF07568">
    <property type="entry name" value="HisKA_2"/>
    <property type="match status" value="1"/>
</dbReference>
<keyword evidence="10 13" id="KW-1133">Transmembrane helix</keyword>
<gene>
    <name evidence="15" type="ORF">KYN89_13720</name>
</gene>
<evidence type="ECO:0000256" key="10">
    <source>
        <dbReference type="ARBA" id="ARBA00022989"/>
    </source>
</evidence>
<dbReference type="EC" id="2.7.13.3" evidence="3"/>
<evidence type="ECO:0000256" key="4">
    <source>
        <dbReference type="ARBA" id="ARBA00022553"/>
    </source>
</evidence>
<comment type="caution">
    <text evidence="15">The sequence shown here is derived from an EMBL/GenBank/DDBJ whole genome shotgun (WGS) entry which is preliminary data.</text>
</comment>
<feature type="transmembrane region" description="Helical" evidence="13">
    <location>
        <begin position="118"/>
        <end position="139"/>
    </location>
</feature>
<dbReference type="Pfam" id="PF13493">
    <property type="entry name" value="DUF4118"/>
    <property type="match status" value="1"/>
</dbReference>
<comment type="catalytic activity">
    <reaction evidence="1">
        <text>ATP + protein L-histidine = ADP + protein N-phospho-L-histidine.</text>
        <dbReference type="EC" id="2.7.13.3"/>
    </reaction>
</comment>
<dbReference type="SMART" id="SM00387">
    <property type="entry name" value="HATPase_c"/>
    <property type="match status" value="1"/>
</dbReference>
<dbReference type="InterPro" id="IPR011495">
    <property type="entry name" value="Sig_transdc_His_kin_sub2_dim/P"/>
</dbReference>
<evidence type="ECO:0000256" key="5">
    <source>
        <dbReference type="ARBA" id="ARBA00022679"/>
    </source>
</evidence>
<sequence length="367" mass="39531">MKRWHLPEVSHVIPEEPMNPKSPGAARRFVSRLPLARNRPWIGYSVALLLTFVAWAIRYTIGDGLPPGFPYLTFFPAVIVTAFFFGVGPGTVCAVLCGMLSWFFFIAPFGSFELHFSSALALGFYAFIVSVDITLIHWMQVANRDLDAERRRSIALKDNTEVLFKELQHRVGNNLQMVGSLISLQKNRMTDEGARAALDEASRRLGLVGRIQRQLYDPAGAQVSLAAYIDQICRDVIAASGRTGLGYEFIANADTVLPPDKAIPTALVVAEALNNAIEHGFGSREGGLIVVTVAPFEGGTEVIVADDGVGLPEGFDLARAESLGLKIARTLAQSLGGRFTMAAAPVGPGTVARLEIDAPLVGPAAID</sequence>
<keyword evidence="8" id="KW-0418">Kinase</keyword>
<dbReference type="EMBL" id="JAHWXP010000004">
    <property type="protein sequence ID" value="MBY8338103.1"/>
    <property type="molecule type" value="Genomic_DNA"/>
</dbReference>
<proteinExistence type="predicted"/>
<evidence type="ECO:0000259" key="14">
    <source>
        <dbReference type="SMART" id="SM00387"/>
    </source>
</evidence>
<evidence type="ECO:0000256" key="12">
    <source>
        <dbReference type="ARBA" id="ARBA00023136"/>
    </source>
</evidence>
<evidence type="ECO:0000256" key="11">
    <source>
        <dbReference type="ARBA" id="ARBA00023012"/>
    </source>
</evidence>
<dbReference type="InterPro" id="IPR003594">
    <property type="entry name" value="HATPase_dom"/>
</dbReference>
<evidence type="ECO:0000256" key="13">
    <source>
        <dbReference type="SAM" id="Phobius"/>
    </source>
</evidence>
<keyword evidence="7" id="KW-0547">Nucleotide-binding</keyword>
<dbReference type="PANTHER" id="PTHR41523:SF8">
    <property type="entry name" value="ETHYLENE RESPONSE SENSOR PROTEIN"/>
    <property type="match status" value="1"/>
</dbReference>
<name>A0ABS7PGA0_9SPHN</name>
<dbReference type="InterPro" id="IPR025201">
    <property type="entry name" value="KdpD_TM"/>
</dbReference>